<keyword evidence="2" id="KW-0547">Nucleotide-binding</keyword>
<keyword evidence="3 5" id="KW-0067">ATP-binding</keyword>
<dbReference type="AlphaFoldDB" id="A0A2N5NI99"/>
<evidence type="ECO:0000256" key="3">
    <source>
        <dbReference type="ARBA" id="ARBA00022840"/>
    </source>
</evidence>
<dbReference type="GO" id="GO:0016887">
    <property type="term" value="F:ATP hydrolysis activity"/>
    <property type="evidence" value="ECO:0007669"/>
    <property type="project" value="InterPro"/>
</dbReference>
<accession>A0A2N5NI99</accession>
<evidence type="ECO:0000259" key="4">
    <source>
        <dbReference type="PROSITE" id="PS50893"/>
    </source>
</evidence>
<comment type="caution">
    <text evidence="5">The sequence shown here is derived from an EMBL/GenBank/DDBJ whole genome shotgun (WGS) entry which is preliminary data.</text>
</comment>
<evidence type="ECO:0000313" key="5">
    <source>
        <dbReference type="EMBL" id="PLT55274.1"/>
    </source>
</evidence>
<dbReference type="PANTHER" id="PTHR42939">
    <property type="entry name" value="ABC TRANSPORTER ATP-BINDING PROTEIN ALBC-RELATED"/>
    <property type="match status" value="1"/>
</dbReference>
<dbReference type="EMBL" id="NIHM01000009">
    <property type="protein sequence ID" value="PLT55274.1"/>
    <property type="molecule type" value="Genomic_DNA"/>
</dbReference>
<evidence type="ECO:0000256" key="1">
    <source>
        <dbReference type="ARBA" id="ARBA00022448"/>
    </source>
</evidence>
<name>A0A2N5NI99_MEDGN</name>
<evidence type="ECO:0000313" key="6">
    <source>
        <dbReference type="Proteomes" id="UP000234849"/>
    </source>
</evidence>
<dbReference type="InterPro" id="IPR051782">
    <property type="entry name" value="ABC_Transporter_VariousFunc"/>
</dbReference>
<dbReference type="SUPFAM" id="SSF52540">
    <property type="entry name" value="P-loop containing nucleoside triphosphate hydrolases"/>
    <property type="match status" value="1"/>
</dbReference>
<dbReference type="PANTHER" id="PTHR42939:SF3">
    <property type="entry name" value="ABC TRANSPORTER ATP-BINDING COMPONENT"/>
    <property type="match status" value="1"/>
</dbReference>
<dbReference type="SMART" id="SM00382">
    <property type="entry name" value="AAA"/>
    <property type="match status" value="1"/>
</dbReference>
<dbReference type="Gene3D" id="3.40.50.300">
    <property type="entry name" value="P-loop containing nucleotide triphosphate hydrolases"/>
    <property type="match status" value="1"/>
</dbReference>
<evidence type="ECO:0000256" key="2">
    <source>
        <dbReference type="ARBA" id="ARBA00022741"/>
    </source>
</evidence>
<dbReference type="Proteomes" id="UP000234849">
    <property type="component" value="Unassembled WGS sequence"/>
</dbReference>
<keyword evidence="1" id="KW-0813">Transport</keyword>
<dbReference type="PROSITE" id="PS50893">
    <property type="entry name" value="ABC_TRANSPORTER_2"/>
    <property type="match status" value="1"/>
</dbReference>
<dbReference type="InterPro" id="IPR003593">
    <property type="entry name" value="AAA+_ATPase"/>
</dbReference>
<dbReference type="Pfam" id="PF00005">
    <property type="entry name" value="ABC_tran"/>
    <property type="match status" value="1"/>
</dbReference>
<reference evidence="5 6" key="1">
    <citation type="journal article" date="2017" name="Genome Med.">
        <title>A novel Ruminococcus gnavus clade enriched in inflammatory bowel disease patients.</title>
        <authorList>
            <person name="Hall A.B."/>
            <person name="Yassour M."/>
            <person name="Sauk J."/>
            <person name="Garner A."/>
            <person name="Jiang X."/>
            <person name="Arthur T."/>
            <person name="Lagoudas G.K."/>
            <person name="Vatanen T."/>
            <person name="Fornelos N."/>
            <person name="Wilson R."/>
            <person name="Bertha M."/>
            <person name="Cohen M."/>
            <person name="Garber J."/>
            <person name="Khalili H."/>
            <person name="Gevers D."/>
            <person name="Ananthakrishnan A.N."/>
            <person name="Kugathasan S."/>
            <person name="Lander E.S."/>
            <person name="Blainey P."/>
            <person name="Vlamakis H."/>
            <person name="Xavier R.J."/>
            <person name="Huttenhower C."/>
        </authorList>
    </citation>
    <scope>NUCLEOTIDE SEQUENCE [LARGE SCALE GENOMIC DNA]</scope>
    <source>
        <strain evidence="5 6">RJX1118</strain>
    </source>
</reference>
<feature type="domain" description="ABC transporter" evidence="4">
    <location>
        <begin position="3"/>
        <end position="228"/>
    </location>
</feature>
<proteinExistence type="predicted"/>
<dbReference type="GO" id="GO:0005524">
    <property type="term" value="F:ATP binding"/>
    <property type="evidence" value="ECO:0007669"/>
    <property type="project" value="UniProtKB-KW"/>
</dbReference>
<dbReference type="InterPro" id="IPR027417">
    <property type="entry name" value="P-loop_NTPase"/>
</dbReference>
<sequence length="237" mass="27044">MSELICNELAKSYSHFQLSPTSFQLESGYLTVLAGKNGSGKSTLLRCLAGIDPTCTGDVTLDGISLKKEPDSYKDQIGYVSEELTYFMEKSALENGELLGPYFSNWSMERYYTLMDRMNFSPSKQLWQLSKGEYMKMQTCFALAHHPRFLILDEPLEGFDPVFRKNFLSIMQDILNEDVGIFISSHITETLKKLADYLLFADNGIITFHCPEQMDAFLADKLKRSHTHIRDLLSRNS</sequence>
<dbReference type="RefSeq" id="WP_024854581.1">
    <property type="nucleotide sequence ID" value="NZ_CACRUK010000039.1"/>
</dbReference>
<organism evidence="5 6">
    <name type="scientific">Mediterraneibacter gnavus</name>
    <name type="common">Ruminococcus gnavus</name>
    <dbReference type="NCBI Taxonomy" id="33038"/>
    <lineage>
        <taxon>Bacteria</taxon>
        <taxon>Bacillati</taxon>
        <taxon>Bacillota</taxon>
        <taxon>Clostridia</taxon>
        <taxon>Lachnospirales</taxon>
        <taxon>Lachnospiraceae</taxon>
        <taxon>Mediterraneibacter</taxon>
    </lineage>
</organism>
<protein>
    <submittedName>
        <fullName evidence="5">ABC transporter ATP-binding protein</fullName>
    </submittedName>
</protein>
<dbReference type="InterPro" id="IPR003439">
    <property type="entry name" value="ABC_transporter-like_ATP-bd"/>
</dbReference>
<gene>
    <name evidence="5" type="ORF">CDL18_08220</name>
</gene>
<dbReference type="CDD" id="cd03230">
    <property type="entry name" value="ABC_DR_subfamily_A"/>
    <property type="match status" value="1"/>
</dbReference>